<evidence type="ECO:0000313" key="2">
    <source>
        <dbReference type="EMBL" id="QWG02644.1"/>
    </source>
</evidence>
<dbReference type="RefSeq" id="WP_169666460.1">
    <property type="nucleotide sequence ID" value="NZ_CP076132.1"/>
</dbReference>
<dbReference type="InterPro" id="IPR012334">
    <property type="entry name" value="Pectin_lyas_fold"/>
</dbReference>
<gene>
    <name evidence="2" type="ORF">KMW28_03455</name>
</gene>
<accession>A0AAX1N5C1</accession>
<keyword evidence="2" id="KW-0456">Lyase</keyword>
<dbReference type="CDD" id="cd14251">
    <property type="entry name" value="PL-6"/>
    <property type="match status" value="1"/>
</dbReference>
<name>A0AAX1N5C1_9BACT</name>
<dbReference type="Proteomes" id="UP000678679">
    <property type="component" value="Chromosome 1"/>
</dbReference>
<keyword evidence="3" id="KW-1185">Reference proteome</keyword>
<dbReference type="EMBL" id="CP076132">
    <property type="protein sequence ID" value="QWG02644.1"/>
    <property type="molecule type" value="Genomic_DNA"/>
</dbReference>
<dbReference type="KEGG" id="fya:KMW28_03455"/>
<keyword evidence="1" id="KW-0732">Signal</keyword>
<feature type="signal peptide" evidence="1">
    <location>
        <begin position="1"/>
        <end position="26"/>
    </location>
</feature>
<dbReference type="SUPFAM" id="SSF51126">
    <property type="entry name" value="Pectin lyase-like"/>
    <property type="match status" value="2"/>
</dbReference>
<dbReference type="Gene3D" id="2.160.20.10">
    <property type="entry name" value="Single-stranded right-handed beta-helix, Pectin lyase-like"/>
    <property type="match status" value="2"/>
</dbReference>
<dbReference type="SMART" id="SM00710">
    <property type="entry name" value="PbH1"/>
    <property type="match status" value="7"/>
</dbReference>
<dbReference type="InterPro" id="IPR011050">
    <property type="entry name" value="Pectin_lyase_fold/virulence"/>
</dbReference>
<evidence type="ECO:0000256" key="1">
    <source>
        <dbReference type="SAM" id="SignalP"/>
    </source>
</evidence>
<evidence type="ECO:0000313" key="3">
    <source>
        <dbReference type="Proteomes" id="UP000678679"/>
    </source>
</evidence>
<reference evidence="2 3" key="1">
    <citation type="submission" date="2021-05" db="EMBL/GenBank/DDBJ databases">
        <title>Comparative genomic studies on the polysaccharide-degrading batcterial strains of the Flammeovirga genus.</title>
        <authorList>
            <person name="Zewei F."/>
            <person name="Zheng Z."/>
            <person name="Yu L."/>
            <person name="Ruyue G."/>
            <person name="Yanhong M."/>
            <person name="Yuanyuan C."/>
            <person name="Jingyan G."/>
            <person name="Wenjun H."/>
        </authorList>
    </citation>
    <scope>NUCLEOTIDE SEQUENCE [LARGE SCALE GENOMIC DNA]</scope>
    <source>
        <strain evidence="2 3">NBRC:100898</strain>
    </source>
</reference>
<dbReference type="GO" id="GO:0016829">
    <property type="term" value="F:lyase activity"/>
    <property type="evidence" value="ECO:0007669"/>
    <property type="project" value="UniProtKB-KW"/>
</dbReference>
<dbReference type="InterPro" id="IPR039513">
    <property type="entry name" value="PL-6"/>
</dbReference>
<organism evidence="2 3">
    <name type="scientific">Flammeovirga yaeyamensis</name>
    <dbReference type="NCBI Taxonomy" id="367791"/>
    <lineage>
        <taxon>Bacteria</taxon>
        <taxon>Pseudomonadati</taxon>
        <taxon>Bacteroidota</taxon>
        <taxon>Cytophagia</taxon>
        <taxon>Cytophagales</taxon>
        <taxon>Flammeovirgaceae</taxon>
        <taxon>Flammeovirga</taxon>
    </lineage>
</organism>
<dbReference type="AlphaFoldDB" id="A0AAX1N5C1"/>
<proteinExistence type="predicted"/>
<dbReference type="Pfam" id="PF14592">
    <property type="entry name" value="Chondroitinas_B"/>
    <property type="match status" value="1"/>
</dbReference>
<sequence length="760" mass="84786">MKNFTVQLCTVALLTTALIMSFKSFTGDTVTTVKELEERISNAQPGDTIVMAAQTWKDVKIKFKGEGTEERPIVLKAEKRGETLLTGNSSLEIGGNHLVVDGLIFKDGYAKGRVAVRFKIGDVVAKNSRLTNVVMDHYNPADRFEKTSWVELYGQNNEIDHCYFGGKLNAGVLMAVKLNNLESRHNKHHIHHNYFGKRPKLGSNGGETLRVGVSTYCEESSETLIENNYFDHVSGEVEIVSIKSSDNIIRGNIFEASEGVLALRHGDRNIVENNYFFGHNLANAGGVRVINGGHIVRNNYFQDLGGKRFFGPLPIMNGVPNSLPNRYIRAHHATIEGNHFFNTPHLELCVGSDRERTQIPDHITIKNNVFYNPTSSEIFTVLDDISGFTFKGNKYKNDGSALKYKAGMKPLKEEYTKNAEGLYESKSFKPELPVKKEECGPAWYTPIATALAQSNQVLKVGNFDELVKAIETAENGATVEVTAPSINFTKDIHLTKNVSIVYNGSERTQFYFEKNQKQVSFFVIENGGSLSIRNIDFKGRSKVGISKAGISTSKSPMIQHYTLTIDNCAFHHFDAADYTAFRAFTSTFADRIEIKNSEFYNISGVALNINGQTEQLGRYSAEEVVIENCKFTRVMTGAMEITRLGNDESTTGPYVSIKNCDFVESGNKELGSVVLLWGVQSLDVDNLFFYNAGTSGRTIRFEDPNWAVSTIDNILSIGSGRIESYYPRVGKHVTTIEEHLEEAKAYDMKREMNKGFQPSK</sequence>
<protein>
    <submittedName>
        <fullName evidence="2">Polysaccharide lyase 6 family protein</fullName>
    </submittedName>
</protein>
<feature type="chain" id="PRO_5043500161" evidence="1">
    <location>
        <begin position="27"/>
        <end position="760"/>
    </location>
</feature>
<dbReference type="InterPro" id="IPR006626">
    <property type="entry name" value="PbH1"/>
</dbReference>